<name>A0A8H4M9J9_9EURO</name>
<dbReference type="InterPro" id="IPR001810">
    <property type="entry name" value="F-box_dom"/>
</dbReference>
<keyword evidence="3" id="KW-1185">Reference proteome</keyword>
<dbReference type="AlphaFoldDB" id="A0A8H4M9J9"/>
<evidence type="ECO:0000259" key="1">
    <source>
        <dbReference type="PROSITE" id="PS50181"/>
    </source>
</evidence>
<dbReference type="PANTHER" id="PTHR13318:SF190">
    <property type="entry name" value="PARTNER OF PAIRED, ISOFORM B"/>
    <property type="match status" value="1"/>
</dbReference>
<dbReference type="PROSITE" id="PS50181">
    <property type="entry name" value="FBOX"/>
    <property type="match status" value="1"/>
</dbReference>
<gene>
    <name evidence="2" type="ORF">CNMCM6805_007470</name>
</gene>
<proteinExistence type="predicted"/>
<dbReference type="EMBL" id="JAAAPX010000051">
    <property type="protein sequence ID" value="KAF4236542.1"/>
    <property type="molecule type" value="Genomic_DNA"/>
</dbReference>
<dbReference type="PANTHER" id="PTHR13318">
    <property type="entry name" value="PARTNER OF PAIRED, ISOFORM B-RELATED"/>
    <property type="match status" value="1"/>
</dbReference>
<dbReference type="GO" id="GO:0019005">
    <property type="term" value="C:SCF ubiquitin ligase complex"/>
    <property type="evidence" value="ECO:0007669"/>
    <property type="project" value="TreeGrafter"/>
</dbReference>
<organism evidence="2 3">
    <name type="scientific">Aspergillus fumigatiaffinis</name>
    <dbReference type="NCBI Taxonomy" id="340414"/>
    <lineage>
        <taxon>Eukaryota</taxon>
        <taxon>Fungi</taxon>
        <taxon>Dikarya</taxon>
        <taxon>Ascomycota</taxon>
        <taxon>Pezizomycotina</taxon>
        <taxon>Eurotiomycetes</taxon>
        <taxon>Eurotiomycetidae</taxon>
        <taxon>Eurotiales</taxon>
        <taxon>Aspergillaceae</taxon>
        <taxon>Aspergillus</taxon>
        <taxon>Aspergillus subgen. Fumigati</taxon>
    </lineage>
</organism>
<sequence>MARLDQLPPEILMTILDELRMSELAIVIRINQQFFNLGIRRLWQALRDTYLAKVPKDRRRVYTPLIQELDLDGAPKALHEEFKDLEFDNVKELSVRLKEDFDTIDDCRYLTHFINPSLQLLDLEGDLSPDFLLDVQNQCPKLRTVSLWRCGPCVTPADLLTFLRGLPYLESLRITELEDHMITDSKVIEFLATSSALERLDLEQITPELLWDALSIEAPFPQLNRLDIDIRHDAVPSIAKLFGSVIQLRVTPRATEDWFGRETVRMRPLSELTELRTLEISFHDEMILVPEDLVTLRSLSNLASLSLDGLSKAHLEAAECSDDHFHRLVSGLQNLDSLSLHPYPSNVTSASLAALAKCCPHLESCFIGGECNVLGLQDYEAPLFPRLASFRVRCFLDPDEYDGDPVEVIDRRAGEHAQQLERHFPKADIQVQQGWFSNPGSFSSTVLRLLRAKNERDFGPS</sequence>
<dbReference type="SUPFAM" id="SSF52047">
    <property type="entry name" value="RNI-like"/>
    <property type="match status" value="2"/>
</dbReference>
<dbReference type="InterPro" id="IPR032675">
    <property type="entry name" value="LRR_dom_sf"/>
</dbReference>
<dbReference type="Gene3D" id="3.80.10.10">
    <property type="entry name" value="Ribonuclease Inhibitor"/>
    <property type="match status" value="2"/>
</dbReference>
<evidence type="ECO:0000313" key="3">
    <source>
        <dbReference type="Proteomes" id="UP000653565"/>
    </source>
</evidence>
<reference evidence="2" key="1">
    <citation type="journal article" date="2020" name="bioRxiv">
        <title>Genomic and phenotypic heterogeneity of clinical isolates of the human pathogens Aspergillus fumigatus, Aspergillus lentulus and Aspergillus fumigatiaffinis.</title>
        <authorList>
            <person name="dos Santos R.A.C."/>
            <person name="Steenwyk J.L."/>
            <person name="Rivero-Menendez O."/>
            <person name="Mead M.E."/>
            <person name="Silva L.P."/>
            <person name="Bastos R.W."/>
            <person name="Alastruey-Izquierdo A."/>
            <person name="Goldman G.H."/>
            <person name="Rokas A."/>
        </authorList>
    </citation>
    <scope>NUCLEOTIDE SEQUENCE</scope>
    <source>
        <strain evidence="2">CNM-CM6805</strain>
    </source>
</reference>
<feature type="domain" description="F-box" evidence="1">
    <location>
        <begin position="1"/>
        <end position="46"/>
    </location>
</feature>
<comment type="caution">
    <text evidence="2">The sequence shown here is derived from an EMBL/GenBank/DDBJ whole genome shotgun (WGS) entry which is preliminary data.</text>
</comment>
<reference evidence="2" key="2">
    <citation type="submission" date="2020-04" db="EMBL/GenBank/DDBJ databases">
        <authorList>
            <person name="Santos R.A.C."/>
            <person name="Steenwyk J.L."/>
            <person name="Rivero-Menendez O."/>
            <person name="Mead M.E."/>
            <person name="Silva L.P."/>
            <person name="Bastos R.W."/>
            <person name="Alastruey-Izquierdo A."/>
            <person name="Goldman G.H."/>
            <person name="Rokas A."/>
        </authorList>
    </citation>
    <scope>NUCLEOTIDE SEQUENCE</scope>
    <source>
        <strain evidence="2">CNM-CM6805</strain>
    </source>
</reference>
<evidence type="ECO:0000313" key="2">
    <source>
        <dbReference type="EMBL" id="KAF4236542.1"/>
    </source>
</evidence>
<accession>A0A8H4M9J9</accession>
<dbReference type="GO" id="GO:0031146">
    <property type="term" value="P:SCF-dependent proteasomal ubiquitin-dependent protein catabolic process"/>
    <property type="evidence" value="ECO:0007669"/>
    <property type="project" value="TreeGrafter"/>
</dbReference>
<dbReference type="Proteomes" id="UP000653565">
    <property type="component" value="Unassembled WGS sequence"/>
</dbReference>
<protein>
    <recommendedName>
        <fullName evidence="1">F-box domain-containing protein</fullName>
    </recommendedName>
</protein>